<dbReference type="EMBL" id="JALLPJ020001370">
    <property type="protein sequence ID" value="KAL3767286.1"/>
    <property type="molecule type" value="Genomic_DNA"/>
</dbReference>
<organism evidence="2 3">
    <name type="scientific">Cyclotella atomus</name>
    <dbReference type="NCBI Taxonomy" id="382360"/>
    <lineage>
        <taxon>Eukaryota</taxon>
        <taxon>Sar</taxon>
        <taxon>Stramenopiles</taxon>
        <taxon>Ochrophyta</taxon>
        <taxon>Bacillariophyta</taxon>
        <taxon>Coscinodiscophyceae</taxon>
        <taxon>Thalassiosirophycidae</taxon>
        <taxon>Stephanodiscales</taxon>
        <taxon>Stephanodiscaceae</taxon>
        <taxon>Cyclotella</taxon>
    </lineage>
</organism>
<evidence type="ECO:0000256" key="1">
    <source>
        <dbReference type="SAM" id="MobiDB-lite"/>
    </source>
</evidence>
<name>A0ABD3MZB4_9STRA</name>
<comment type="caution">
    <text evidence="2">The sequence shown here is derived from an EMBL/GenBank/DDBJ whole genome shotgun (WGS) entry which is preliminary data.</text>
</comment>
<dbReference type="Proteomes" id="UP001530400">
    <property type="component" value="Unassembled WGS sequence"/>
</dbReference>
<accession>A0ABD3MZB4</accession>
<protein>
    <submittedName>
        <fullName evidence="2">Uncharacterized protein</fullName>
    </submittedName>
</protein>
<sequence length="364" mass="39416">MSTTIILTLAHLLHQHSPDYESSKNSLLDTTATLAMELTSSSTSEVLMVLTGSPRPTFAETNAWLLKHGKKNRNRSNTADSANSCDSSSNSSGMSTAEEDEADLQSYLYESTDDKTTTNANMNDLCGSPTKIGGSVLSHFRNQRKNSVGGREGDVGAGNINSSGDNKDAQHATPLVGQAVVNSIAQTKGVGLHSSRAKLLQGTIDRPLWDQRRWTDGECLFSDLIDRCGLESFASNNKSNTSTAIGDGDSAAGNTNMGKLVSNLSAHLITVSPQVIVPPTNNNDKGMEQETVNEIARSILRFLKRKNSEPASKVYLIVSEEEGEEKKNVMRDQLIEAWKKLEMYNDLIGAVKLLDGVLFEFVDA</sequence>
<feature type="region of interest" description="Disordered" evidence="1">
    <location>
        <begin position="69"/>
        <end position="101"/>
    </location>
</feature>
<dbReference type="AlphaFoldDB" id="A0ABD3MZB4"/>
<evidence type="ECO:0000313" key="2">
    <source>
        <dbReference type="EMBL" id="KAL3767286.1"/>
    </source>
</evidence>
<keyword evidence="3" id="KW-1185">Reference proteome</keyword>
<evidence type="ECO:0000313" key="3">
    <source>
        <dbReference type="Proteomes" id="UP001530400"/>
    </source>
</evidence>
<gene>
    <name evidence="2" type="ORF">ACHAWO_003924</name>
</gene>
<reference evidence="2 3" key="1">
    <citation type="submission" date="2024-10" db="EMBL/GenBank/DDBJ databases">
        <title>Updated reference genomes for cyclostephanoid diatoms.</title>
        <authorList>
            <person name="Roberts W.R."/>
            <person name="Alverson A.J."/>
        </authorList>
    </citation>
    <scope>NUCLEOTIDE SEQUENCE [LARGE SCALE GENOMIC DNA]</scope>
    <source>
        <strain evidence="2 3">AJA010-31</strain>
    </source>
</reference>
<feature type="compositionally biased region" description="Low complexity" evidence="1">
    <location>
        <begin position="76"/>
        <end position="96"/>
    </location>
</feature>
<proteinExistence type="predicted"/>